<keyword evidence="17" id="KW-1185">Reference proteome</keyword>
<dbReference type="Pfam" id="PF01687">
    <property type="entry name" value="Flavokinase"/>
    <property type="match status" value="1"/>
</dbReference>
<dbReference type="GO" id="GO:0008531">
    <property type="term" value="F:riboflavin kinase activity"/>
    <property type="evidence" value="ECO:0007669"/>
    <property type="project" value="UniProtKB-UniRule"/>
</dbReference>
<evidence type="ECO:0000256" key="11">
    <source>
        <dbReference type="ARBA" id="ARBA00023268"/>
    </source>
</evidence>
<dbReference type="GO" id="GO:0006747">
    <property type="term" value="P:FAD biosynthetic process"/>
    <property type="evidence" value="ECO:0007669"/>
    <property type="project" value="UniProtKB-UniRule"/>
</dbReference>
<keyword evidence="10 14" id="KW-0067">ATP-binding</keyword>
<dbReference type="NCBIfam" id="TIGR00083">
    <property type="entry name" value="ribF"/>
    <property type="match status" value="1"/>
</dbReference>
<evidence type="ECO:0000256" key="3">
    <source>
        <dbReference type="ARBA" id="ARBA00022630"/>
    </source>
</evidence>
<name>A0A6L5YP61_9FIRM</name>
<dbReference type="EMBL" id="VUNI01000003">
    <property type="protein sequence ID" value="MST74068.1"/>
    <property type="molecule type" value="Genomic_DNA"/>
</dbReference>
<keyword evidence="7 14" id="KW-0547">Nucleotide-binding</keyword>
<dbReference type="GO" id="GO:0005524">
    <property type="term" value="F:ATP binding"/>
    <property type="evidence" value="ECO:0007669"/>
    <property type="project" value="UniProtKB-UniRule"/>
</dbReference>
<comment type="pathway">
    <text evidence="1 14">Cofactor biosynthesis; FAD biosynthesis; FAD from FMN: step 1/1.</text>
</comment>
<dbReference type="Gene3D" id="2.40.30.30">
    <property type="entry name" value="Riboflavin kinase-like"/>
    <property type="match status" value="1"/>
</dbReference>
<dbReference type="SUPFAM" id="SSF52374">
    <property type="entry name" value="Nucleotidylyl transferase"/>
    <property type="match status" value="1"/>
</dbReference>
<dbReference type="FunFam" id="3.40.50.620:FF:000021">
    <property type="entry name" value="Riboflavin biosynthesis protein"/>
    <property type="match status" value="1"/>
</dbReference>
<dbReference type="UniPathway" id="UPA00276">
    <property type="reaction ID" value="UER00406"/>
</dbReference>
<dbReference type="EC" id="2.7.7.2" evidence="14"/>
<dbReference type="PIRSF" id="PIRSF004491">
    <property type="entry name" value="FAD_Synth"/>
    <property type="match status" value="1"/>
</dbReference>
<comment type="pathway">
    <text evidence="2 14">Cofactor biosynthesis; FMN biosynthesis; FMN from riboflavin (ATP route): step 1/1.</text>
</comment>
<dbReference type="SUPFAM" id="SSF82114">
    <property type="entry name" value="Riboflavin kinase-like"/>
    <property type="match status" value="1"/>
</dbReference>
<comment type="caution">
    <text evidence="16">The sequence shown here is derived from an EMBL/GenBank/DDBJ whole genome shotgun (WGS) entry which is preliminary data.</text>
</comment>
<feature type="domain" description="Riboflavin kinase" evidence="15">
    <location>
        <begin position="180"/>
        <end position="305"/>
    </location>
</feature>
<evidence type="ECO:0000256" key="6">
    <source>
        <dbReference type="ARBA" id="ARBA00022695"/>
    </source>
</evidence>
<dbReference type="PANTHER" id="PTHR22749:SF6">
    <property type="entry name" value="RIBOFLAVIN KINASE"/>
    <property type="match status" value="1"/>
</dbReference>
<keyword evidence="11" id="KW-0511">Multifunctional enzyme</keyword>
<dbReference type="UniPathway" id="UPA00277">
    <property type="reaction ID" value="UER00407"/>
</dbReference>
<evidence type="ECO:0000256" key="2">
    <source>
        <dbReference type="ARBA" id="ARBA00005201"/>
    </source>
</evidence>
<dbReference type="NCBIfam" id="NF004162">
    <property type="entry name" value="PRK05627.1-5"/>
    <property type="match status" value="1"/>
</dbReference>
<reference evidence="16 17" key="1">
    <citation type="submission" date="2019-08" db="EMBL/GenBank/DDBJ databases">
        <title>In-depth cultivation of the pig gut microbiome towards novel bacterial diversity and tailored functional studies.</title>
        <authorList>
            <person name="Wylensek D."/>
            <person name="Hitch T.C.A."/>
            <person name="Clavel T."/>
        </authorList>
    </citation>
    <scope>NUCLEOTIDE SEQUENCE [LARGE SCALE GENOMIC DNA]</scope>
    <source>
        <strain evidence="16 17">MUC/MUC-530-WT-4D</strain>
    </source>
</reference>
<evidence type="ECO:0000256" key="12">
    <source>
        <dbReference type="ARBA" id="ARBA00047880"/>
    </source>
</evidence>
<evidence type="ECO:0000256" key="14">
    <source>
        <dbReference type="PIRNR" id="PIRNR004491"/>
    </source>
</evidence>
<dbReference type="InterPro" id="IPR023468">
    <property type="entry name" value="Riboflavin_kinase"/>
</dbReference>
<dbReference type="CDD" id="cd02064">
    <property type="entry name" value="FAD_synthetase_N"/>
    <property type="match status" value="1"/>
</dbReference>
<protein>
    <recommendedName>
        <fullName evidence="14">Riboflavin biosynthesis protein</fullName>
    </recommendedName>
    <domain>
        <recommendedName>
            <fullName evidence="14">Riboflavin kinase</fullName>
            <ecNumber evidence="14">2.7.1.26</ecNumber>
        </recommendedName>
        <alternativeName>
            <fullName evidence="14">Flavokinase</fullName>
        </alternativeName>
    </domain>
    <domain>
        <recommendedName>
            <fullName evidence="14">FMN adenylyltransferase</fullName>
            <ecNumber evidence="14">2.7.7.2</ecNumber>
        </recommendedName>
        <alternativeName>
            <fullName evidence="14">FAD pyrophosphorylase</fullName>
        </alternativeName>
        <alternativeName>
            <fullName evidence="14">FAD synthase</fullName>
        </alternativeName>
    </domain>
</protein>
<dbReference type="Gene3D" id="3.40.50.620">
    <property type="entry name" value="HUPs"/>
    <property type="match status" value="1"/>
</dbReference>
<proteinExistence type="inferred from homology"/>
<dbReference type="EC" id="2.7.1.26" evidence="14"/>
<keyword evidence="9 14" id="KW-0274">FAD</keyword>
<dbReference type="Proteomes" id="UP000474024">
    <property type="component" value="Unassembled WGS sequence"/>
</dbReference>
<dbReference type="InterPro" id="IPR015864">
    <property type="entry name" value="FAD_synthase"/>
</dbReference>
<dbReference type="RefSeq" id="WP_154428830.1">
    <property type="nucleotide sequence ID" value="NZ_VUNI01000003.1"/>
</dbReference>
<dbReference type="AlphaFoldDB" id="A0A6L5YP61"/>
<dbReference type="PANTHER" id="PTHR22749">
    <property type="entry name" value="RIBOFLAVIN KINASE/FMN ADENYLYLTRANSFERASE"/>
    <property type="match status" value="1"/>
</dbReference>
<evidence type="ECO:0000256" key="13">
    <source>
        <dbReference type="ARBA" id="ARBA00049494"/>
    </source>
</evidence>
<dbReference type="InterPro" id="IPR023465">
    <property type="entry name" value="Riboflavin_kinase_dom_sf"/>
</dbReference>
<keyword evidence="6 14" id="KW-0548">Nucleotidyltransferase</keyword>
<evidence type="ECO:0000256" key="8">
    <source>
        <dbReference type="ARBA" id="ARBA00022777"/>
    </source>
</evidence>
<evidence type="ECO:0000256" key="4">
    <source>
        <dbReference type="ARBA" id="ARBA00022643"/>
    </source>
</evidence>
<evidence type="ECO:0000256" key="9">
    <source>
        <dbReference type="ARBA" id="ARBA00022827"/>
    </source>
</evidence>
<keyword evidence="5 14" id="KW-0808">Transferase</keyword>
<dbReference type="InterPro" id="IPR002606">
    <property type="entry name" value="Riboflavin_kinase_bac"/>
</dbReference>
<comment type="catalytic activity">
    <reaction evidence="12 14">
        <text>riboflavin + ATP = FMN + ADP + H(+)</text>
        <dbReference type="Rhea" id="RHEA:14357"/>
        <dbReference type="ChEBI" id="CHEBI:15378"/>
        <dbReference type="ChEBI" id="CHEBI:30616"/>
        <dbReference type="ChEBI" id="CHEBI:57986"/>
        <dbReference type="ChEBI" id="CHEBI:58210"/>
        <dbReference type="ChEBI" id="CHEBI:456216"/>
        <dbReference type="EC" id="2.7.1.26"/>
    </reaction>
</comment>
<comment type="catalytic activity">
    <reaction evidence="13 14">
        <text>FMN + ATP + H(+) = FAD + diphosphate</text>
        <dbReference type="Rhea" id="RHEA:17237"/>
        <dbReference type="ChEBI" id="CHEBI:15378"/>
        <dbReference type="ChEBI" id="CHEBI:30616"/>
        <dbReference type="ChEBI" id="CHEBI:33019"/>
        <dbReference type="ChEBI" id="CHEBI:57692"/>
        <dbReference type="ChEBI" id="CHEBI:58210"/>
        <dbReference type="EC" id="2.7.7.2"/>
    </reaction>
</comment>
<sequence>MKYIRDTLDFSVKEPSAITLGKFDGLHRGHELLMENLLNQSAENGYRSIVFTFDIPPTRKTGKVEAQVLTTNEEKYHIFEETGVDYLIECPFTNEVMCMEPEKFVRWIVSALHVKCMIVGKDFHFGHNRGGDYRLLEKLSGELGYRVIVLEKIQEDGRDISSTFVREEIKKGAIEKANHLLGYEFFVKSRVIHGKQIGRTIGIPTINMTLPPEKILPPNGVYITRVIIGEQWYQGVSNVGCKPTIAGNNPIGIETYIIDFCQNLYDKIVTIQFLHYIRPEMKFDSIDDLKHQMNCDIAKAENYFSKKE</sequence>
<gene>
    <name evidence="16" type="ORF">FYJ75_03315</name>
</gene>
<evidence type="ECO:0000313" key="17">
    <source>
        <dbReference type="Proteomes" id="UP000474024"/>
    </source>
</evidence>
<keyword evidence="8 14" id="KW-0418">Kinase</keyword>
<evidence type="ECO:0000256" key="7">
    <source>
        <dbReference type="ARBA" id="ARBA00022741"/>
    </source>
</evidence>
<organism evidence="16 17">
    <name type="scientific">Roseburia porci</name>
    <dbReference type="NCBI Taxonomy" id="2605790"/>
    <lineage>
        <taxon>Bacteria</taxon>
        <taxon>Bacillati</taxon>
        <taxon>Bacillota</taxon>
        <taxon>Clostridia</taxon>
        <taxon>Lachnospirales</taxon>
        <taxon>Lachnospiraceae</taxon>
        <taxon>Roseburia</taxon>
    </lineage>
</organism>
<dbReference type="GO" id="GO:0003919">
    <property type="term" value="F:FMN adenylyltransferase activity"/>
    <property type="evidence" value="ECO:0007669"/>
    <property type="project" value="UniProtKB-UniRule"/>
</dbReference>
<evidence type="ECO:0000256" key="5">
    <source>
        <dbReference type="ARBA" id="ARBA00022679"/>
    </source>
</evidence>
<dbReference type="GO" id="GO:0009231">
    <property type="term" value="P:riboflavin biosynthetic process"/>
    <property type="evidence" value="ECO:0007669"/>
    <property type="project" value="InterPro"/>
</dbReference>
<accession>A0A6L5YP61</accession>
<evidence type="ECO:0000256" key="10">
    <source>
        <dbReference type="ARBA" id="ARBA00022840"/>
    </source>
</evidence>
<dbReference type="SMART" id="SM00904">
    <property type="entry name" value="Flavokinase"/>
    <property type="match status" value="1"/>
</dbReference>
<dbReference type="InterPro" id="IPR014729">
    <property type="entry name" value="Rossmann-like_a/b/a_fold"/>
</dbReference>
<evidence type="ECO:0000256" key="1">
    <source>
        <dbReference type="ARBA" id="ARBA00004726"/>
    </source>
</evidence>
<keyword evidence="4 14" id="KW-0288">FMN</keyword>
<keyword evidence="3 14" id="KW-0285">Flavoprotein</keyword>
<evidence type="ECO:0000313" key="16">
    <source>
        <dbReference type="EMBL" id="MST74068.1"/>
    </source>
</evidence>
<dbReference type="Pfam" id="PF06574">
    <property type="entry name" value="FAD_syn"/>
    <property type="match status" value="1"/>
</dbReference>
<evidence type="ECO:0000259" key="15">
    <source>
        <dbReference type="SMART" id="SM00904"/>
    </source>
</evidence>
<dbReference type="InterPro" id="IPR015865">
    <property type="entry name" value="Riboflavin_kinase_bac/euk"/>
</dbReference>
<comment type="similarity">
    <text evidence="14">Belongs to the ribF family.</text>
</comment>
<dbReference type="GO" id="GO:0009398">
    <property type="term" value="P:FMN biosynthetic process"/>
    <property type="evidence" value="ECO:0007669"/>
    <property type="project" value="UniProtKB-UniRule"/>
</dbReference>